<protein>
    <recommendedName>
        <fullName evidence="5">DASH complex subunit SPC19</fullName>
    </recommendedName>
    <alternativeName>
        <fullName evidence="12">Outer kinetochore protein SPC19</fullName>
    </alternativeName>
</protein>
<evidence type="ECO:0000313" key="14">
    <source>
        <dbReference type="EMBL" id="TIA86448.1"/>
    </source>
</evidence>
<accession>A0A4T0FEQ6</accession>
<dbReference type="PANTHER" id="PTHR28262:SF1">
    <property type="entry name" value="DASH COMPLEX SUBUNIT SPC19"/>
    <property type="match status" value="1"/>
</dbReference>
<organism evidence="14 15">
    <name type="scientific">Wallemia hederae</name>
    <dbReference type="NCBI Taxonomy" id="1540922"/>
    <lineage>
        <taxon>Eukaryota</taxon>
        <taxon>Fungi</taxon>
        <taxon>Dikarya</taxon>
        <taxon>Basidiomycota</taxon>
        <taxon>Wallemiomycotina</taxon>
        <taxon>Wallemiomycetes</taxon>
        <taxon>Wallemiales</taxon>
        <taxon>Wallemiaceae</taxon>
        <taxon>Wallemia</taxon>
    </lineage>
</organism>
<reference evidence="14 15" key="1">
    <citation type="submission" date="2019-03" db="EMBL/GenBank/DDBJ databases">
        <title>Sequencing 23 genomes of Wallemia ichthyophaga.</title>
        <authorList>
            <person name="Gostincar C."/>
        </authorList>
    </citation>
    <scope>NUCLEOTIDE SEQUENCE [LARGE SCALE GENOMIC DNA]</scope>
    <source>
        <strain evidence="14 15">EXF-5753</strain>
    </source>
</reference>
<proteinExistence type="inferred from homology"/>
<feature type="coiled-coil region" evidence="13">
    <location>
        <begin position="82"/>
        <end position="152"/>
    </location>
</feature>
<dbReference type="GO" id="GO:0042729">
    <property type="term" value="C:DASH complex"/>
    <property type="evidence" value="ECO:0007669"/>
    <property type="project" value="InterPro"/>
</dbReference>
<keyword evidence="13" id="KW-0175">Coiled coil</keyword>
<dbReference type="Pfam" id="PF08287">
    <property type="entry name" value="DASH_Spc19"/>
    <property type="match status" value="1"/>
</dbReference>
<keyword evidence="9" id="KW-0206">Cytoskeleton</keyword>
<keyword evidence="6" id="KW-0158">Chromosome</keyword>
<dbReference type="InterPro" id="IPR013251">
    <property type="entry name" value="DASH_Spc19"/>
</dbReference>
<evidence type="ECO:0000256" key="10">
    <source>
        <dbReference type="ARBA" id="ARBA00023242"/>
    </source>
</evidence>
<dbReference type="GO" id="GO:0005876">
    <property type="term" value="C:spindle microtubule"/>
    <property type="evidence" value="ECO:0007669"/>
    <property type="project" value="InterPro"/>
</dbReference>
<keyword evidence="10" id="KW-0539">Nucleus</keyword>
<comment type="subcellular location">
    <subcellularLocation>
        <location evidence="3">Chromosome</location>
        <location evidence="3">Centromere</location>
        <location evidence="3">Kinetochore</location>
    </subcellularLocation>
    <subcellularLocation>
        <location evidence="2">Cytoplasm</location>
        <location evidence="2">Cytoskeleton</location>
        <location evidence="2">Spindle</location>
    </subcellularLocation>
    <subcellularLocation>
        <location evidence="1">Nucleus</location>
    </subcellularLocation>
</comment>
<evidence type="ECO:0000256" key="5">
    <source>
        <dbReference type="ARBA" id="ARBA00016329"/>
    </source>
</evidence>
<keyword evidence="7" id="KW-0963">Cytoplasm</keyword>
<gene>
    <name evidence="14" type="ORF">E3P99_03684</name>
</gene>
<evidence type="ECO:0000256" key="4">
    <source>
        <dbReference type="ARBA" id="ARBA00008952"/>
    </source>
</evidence>
<evidence type="ECO:0000256" key="12">
    <source>
        <dbReference type="ARBA" id="ARBA00032583"/>
    </source>
</evidence>
<keyword evidence="11" id="KW-0137">Centromere</keyword>
<evidence type="ECO:0000313" key="15">
    <source>
        <dbReference type="Proteomes" id="UP000310189"/>
    </source>
</evidence>
<dbReference type="EMBL" id="SPNW01000081">
    <property type="protein sequence ID" value="TIA86448.1"/>
    <property type="molecule type" value="Genomic_DNA"/>
</dbReference>
<evidence type="ECO:0000256" key="9">
    <source>
        <dbReference type="ARBA" id="ARBA00023212"/>
    </source>
</evidence>
<dbReference type="AlphaFoldDB" id="A0A4T0FEQ6"/>
<keyword evidence="8" id="KW-0995">Kinetochore</keyword>
<evidence type="ECO:0000256" key="1">
    <source>
        <dbReference type="ARBA" id="ARBA00004123"/>
    </source>
</evidence>
<evidence type="ECO:0000256" key="7">
    <source>
        <dbReference type="ARBA" id="ARBA00022490"/>
    </source>
</evidence>
<dbReference type="PANTHER" id="PTHR28262">
    <property type="entry name" value="DASH COMPLEX SUBUNIT SPC19"/>
    <property type="match status" value="1"/>
</dbReference>
<evidence type="ECO:0000256" key="13">
    <source>
        <dbReference type="SAM" id="Coils"/>
    </source>
</evidence>
<keyword evidence="15" id="KW-1185">Reference proteome</keyword>
<dbReference type="GO" id="GO:0008608">
    <property type="term" value="P:attachment of spindle microtubules to kinetochore"/>
    <property type="evidence" value="ECO:0007669"/>
    <property type="project" value="InterPro"/>
</dbReference>
<name>A0A4T0FEQ6_9BASI</name>
<evidence type="ECO:0000256" key="11">
    <source>
        <dbReference type="ARBA" id="ARBA00023328"/>
    </source>
</evidence>
<evidence type="ECO:0000256" key="8">
    <source>
        <dbReference type="ARBA" id="ARBA00022838"/>
    </source>
</evidence>
<dbReference type="Proteomes" id="UP000310189">
    <property type="component" value="Unassembled WGS sequence"/>
</dbReference>
<sequence>MSTSNDPLQFYQSLYACQVAADGCVDEADNAYNNLHNSLKDVSRFKQISEFNRHFILISESQVNTAKTQLANDIEPQIRSLVVRAEVALKALLERQEQLKLKAQRRQELAHKAKSNLSAEDAGVLQKLAMQKERYEMMIKDEQSQLDELEQALASG</sequence>
<comment type="caution">
    <text evidence="14">The sequence shown here is derived from an EMBL/GenBank/DDBJ whole genome shotgun (WGS) entry which is preliminary data.</text>
</comment>
<evidence type="ECO:0000256" key="2">
    <source>
        <dbReference type="ARBA" id="ARBA00004186"/>
    </source>
</evidence>
<evidence type="ECO:0000256" key="6">
    <source>
        <dbReference type="ARBA" id="ARBA00022454"/>
    </source>
</evidence>
<evidence type="ECO:0000256" key="3">
    <source>
        <dbReference type="ARBA" id="ARBA00004629"/>
    </source>
</evidence>
<dbReference type="OrthoDB" id="3361333at2759"/>
<comment type="similarity">
    <text evidence="4">Belongs to the DASH complex SPC19 family.</text>
</comment>